<sequence length="59" mass="6142">MKFQLIGIAAILALTFSKIEAQTLDDPNAADDAARGTVTTLGDTYVTGMELPDTGSLTP</sequence>
<organism evidence="2 4">
    <name type="scientific">Peronospora effusa</name>
    <dbReference type="NCBI Taxonomy" id="542832"/>
    <lineage>
        <taxon>Eukaryota</taxon>
        <taxon>Sar</taxon>
        <taxon>Stramenopiles</taxon>
        <taxon>Oomycota</taxon>
        <taxon>Peronosporomycetes</taxon>
        <taxon>Peronosporales</taxon>
        <taxon>Peronosporaceae</taxon>
        <taxon>Peronospora</taxon>
    </lineage>
</organism>
<proteinExistence type="predicted"/>
<evidence type="ECO:0008006" key="6">
    <source>
        <dbReference type="Google" id="ProtNLM"/>
    </source>
</evidence>
<evidence type="ECO:0000313" key="3">
    <source>
        <dbReference type="EMBL" id="RQM15300.1"/>
    </source>
</evidence>
<dbReference type="AlphaFoldDB" id="A0A3M6VN35"/>
<dbReference type="EMBL" id="QLLG01000181">
    <property type="protein sequence ID" value="RMX66966.1"/>
    <property type="molecule type" value="Genomic_DNA"/>
</dbReference>
<evidence type="ECO:0000313" key="5">
    <source>
        <dbReference type="Proteomes" id="UP000286097"/>
    </source>
</evidence>
<dbReference type="Proteomes" id="UP000282087">
    <property type="component" value="Unassembled WGS sequence"/>
</dbReference>
<keyword evidence="1" id="KW-0732">Signal</keyword>
<dbReference type="EMBL" id="QKXF01000162">
    <property type="protein sequence ID" value="RQM15300.1"/>
    <property type="molecule type" value="Genomic_DNA"/>
</dbReference>
<evidence type="ECO:0000313" key="2">
    <source>
        <dbReference type="EMBL" id="RMX66966.1"/>
    </source>
</evidence>
<gene>
    <name evidence="3" type="ORF">DD237_003242</name>
    <name evidence="2" type="ORF">DD238_001648</name>
</gene>
<evidence type="ECO:0000256" key="1">
    <source>
        <dbReference type="SAM" id="SignalP"/>
    </source>
</evidence>
<feature type="chain" id="PRO_5036085783" description="RxLR effector protein" evidence="1">
    <location>
        <begin position="22"/>
        <end position="59"/>
    </location>
</feature>
<comment type="caution">
    <text evidence="2">The sequence shown here is derived from an EMBL/GenBank/DDBJ whole genome shotgun (WGS) entry which is preliminary data.</text>
</comment>
<dbReference type="VEuPathDB" id="FungiDB:DD237_003242"/>
<reference evidence="4 5" key="1">
    <citation type="submission" date="2018-06" db="EMBL/GenBank/DDBJ databases">
        <title>Comparative genomics of downy mildews reveals potential adaptations to biotrophy.</title>
        <authorList>
            <person name="Fletcher K."/>
            <person name="Klosterman S.J."/>
            <person name="Derevnina L."/>
            <person name="Martin F."/>
            <person name="Koike S."/>
            <person name="Reyes Chin-Wo S."/>
            <person name="Mou B."/>
            <person name="Michelmore R."/>
        </authorList>
    </citation>
    <scope>NUCLEOTIDE SEQUENCE [LARGE SCALE GENOMIC DNA]</scope>
    <source>
        <strain evidence="3 5">R13</strain>
        <strain evidence="2 4">R14</strain>
    </source>
</reference>
<accession>A0A3M6VN35</accession>
<dbReference type="Proteomes" id="UP000286097">
    <property type="component" value="Unassembled WGS sequence"/>
</dbReference>
<protein>
    <recommendedName>
        <fullName evidence="6">RxLR effector protein</fullName>
    </recommendedName>
</protein>
<name>A0A3M6VN35_9STRA</name>
<evidence type="ECO:0000313" key="4">
    <source>
        <dbReference type="Proteomes" id="UP000282087"/>
    </source>
</evidence>
<feature type="signal peptide" evidence="1">
    <location>
        <begin position="1"/>
        <end position="21"/>
    </location>
</feature>
<keyword evidence="4" id="KW-1185">Reference proteome</keyword>